<reference evidence="5 6" key="1">
    <citation type="journal article" date="2018" name="IMA Fungus">
        <title>IMA Genome-F 9: Draft genome sequence of Annulohypoxylon stygium, Aspergillus mulundensis, Berkeleyomyces basicola (syn. Thielaviopsis basicola), Ceratocystis smalleyi, two Cercospora beticola strains, Coleophoma cylindrospora, Fusarium fracticaudum, Phialophora cf. hyalina, and Morchella septimelata.</title>
        <authorList>
            <person name="Wingfield B.D."/>
            <person name="Bills G.F."/>
            <person name="Dong Y."/>
            <person name="Huang W."/>
            <person name="Nel W.J."/>
            <person name="Swalarsk-Parry B.S."/>
            <person name="Vaghefi N."/>
            <person name="Wilken P.M."/>
            <person name="An Z."/>
            <person name="de Beer Z.W."/>
            <person name="De Vos L."/>
            <person name="Chen L."/>
            <person name="Duong T.A."/>
            <person name="Gao Y."/>
            <person name="Hammerbacher A."/>
            <person name="Kikkert J.R."/>
            <person name="Li Y."/>
            <person name="Li H."/>
            <person name="Li K."/>
            <person name="Li Q."/>
            <person name="Liu X."/>
            <person name="Ma X."/>
            <person name="Naidoo K."/>
            <person name="Pethybridge S.J."/>
            <person name="Sun J."/>
            <person name="Steenkamp E.T."/>
            <person name="van der Nest M.A."/>
            <person name="van Wyk S."/>
            <person name="Wingfield M.J."/>
            <person name="Xiong C."/>
            <person name="Yue Q."/>
            <person name="Zhang X."/>
        </authorList>
    </citation>
    <scope>NUCLEOTIDE SEQUENCE [LARGE SCALE GENOMIC DNA]</scope>
    <source>
        <strain evidence="5 6">BP5796</strain>
    </source>
</reference>
<keyword evidence="1" id="KW-0378">Hydrolase</keyword>
<dbReference type="SUPFAM" id="SSF53474">
    <property type="entry name" value="alpha/beta-Hydrolases"/>
    <property type="match status" value="1"/>
</dbReference>
<gene>
    <name evidence="5" type="ORF">BP5796_01407</name>
</gene>
<feature type="chain" id="PRO_5017570595" description="Carbohydrate esterase family 5 protein" evidence="4">
    <location>
        <begin position="19"/>
        <end position="326"/>
    </location>
</feature>
<dbReference type="EMBL" id="PDLN01000002">
    <property type="protein sequence ID" value="RDW92013.1"/>
    <property type="molecule type" value="Genomic_DNA"/>
</dbReference>
<evidence type="ECO:0008006" key="7">
    <source>
        <dbReference type="Google" id="ProtNLM"/>
    </source>
</evidence>
<keyword evidence="6" id="KW-1185">Reference proteome</keyword>
<protein>
    <recommendedName>
        <fullName evidence="7">Carbohydrate esterase family 5 protein</fullName>
    </recommendedName>
</protein>
<feature type="region of interest" description="Disordered" evidence="3">
    <location>
        <begin position="285"/>
        <end position="306"/>
    </location>
</feature>
<dbReference type="PANTHER" id="PTHR33630">
    <property type="entry name" value="CUTINASE RV1984C-RELATED-RELATED"/>
    <property type="match status" value="1"/>
</dbReference>
<dbReference type="Pfam" id="PF01083">
    <property type="entry name" value="Cutinase"/>
    <property type="match status" value="1"/>
</dbReference>
<dbReference type="Proteomes" id="UP000256328">
    <property type="component" value="Unassembled WGS sequence"/>
</dbReference>
<feature type="compositionally biased region" description="Polar residues" evidence="3">
    <location>
        <begin position="286"/>
        <end position="306"/>
    </location>
</feature>
<comment type="caution">
    <text evidence="5">The sequence shown here is derived from an EMBL/GenBank/DDBJ whole genome shotgun (WGS) entry which is preliminary data.</text>
</comment>
<dbReference type="InterPro" id="IPR000675">
    <property type="entry name" value="Cutinase/axe"/>
</dbReference>
<dbReference type="OrthoDB" id="6020543at2759"/>
<name>A0A3D8T0B4_9HELO</name>
<organism evidence="5 6">
    <name type="scientific">Coleophoma crateriformis</name>
    <dbReference type="NCBI Taxonomy" id="565419"/>
    <lineage>
        <taxon>Eukaryota</taxon>
        <taxon>Fungi</taxon>
        <taxon>Dikarya</taxon>
        <taxon>Ascomycota</taxon>
        <taxon>Pezizomycotina</taxon>
        <taxon>Leotiomycetes</taxon>
        <taxon>Helotiales</taxon>
        <taxon>Dermateaceae</taxon>
        <taxon>Coleophoma</taxon>
    </lineage>
</organism>
<proteinExistence type="predicted"/>
<evidence type="ECO:0000256" key="1">
    <source>
        <dbReference type="ARBA" id="ARBA00022801"/>
    </source>
</evidence>
<evidence type="ECO:0000256" key="3">
    <source>
        <dbReference type="SAM" id="MobiDB-lite"/>
    </source>
</evidence>
<evidence type="ECO:0000313" key="6">
    <source>
        <dbReference type="Proteomes" id="UP000256328"/>
    </source>
</evidence>
<sequence length="326" mass="33313">MRYSIALVALSLSTLSLAAQTSQPYHLLLLKRENSTSSNETSSSTSSANSTSPTDPTDPSGTTNSTSPTGLTSSNSSSNAACVPSGAVHMIVARASTEGPGEGIIGAVATTVKTMVPGSDSEAVDYPATLTNYTTSEPSGVAAMQKLIEDYATRCPDSKMALLGYSQGAQVAGDVMCGTSEQGFDTTAPLSTELRTNIVAVIQMGDPTHMPNLAQDVGNSTKTGIFPRKDLAACGSLAAVTQSYCNSGDRFCDSGDSIPVHLSYIQVFGSTAAQYVVDQVKGNATAKASSPTGTQNGTNSISESTSPQVPKSALVAFVAVVGVLLL</sequence>
<keyword evidence="2" id="KW-1015">Disulfide bond</keyword>
<evidence type="ECO:0000256" key="2">
    <source>
        <dbReference type="ARBA" id="ARBA00023157"/>
    </source>
</evidence>
<accession>A0A3D8T0B4</accession>
<dbReference type="AlphaFoldDB" id="A0A3D8T0B4"/>
<evidence type="ECO:0000256" key="4">
    <source>
        <dbReference type="SAM" id="SignalP"/>
    </source>
</evidence>
<dbReference type="GO" id="GO:0052689">
    <property type="term" value="F:carboxylic ester hydrolase activity"/>
    <property type="evidence" value="ECO:0007669"/>
    <property type="project" value="UniProtKB-ARBA"/>
</dbReference>
<keyword evidence="4" id="KW-0732">Signal</keyword>
<feature type="signal peptide" evidence="4">
    <location>
        <begin position="1"/>
        <end position="18"/>
    </location>
</feature>
<feature type="region of interest" description="Disordered" evidence="3">
    <location>
        <begin position="35"/>
        <end position="79"/>
    </location>
</feature>
<evidence type="ECO:0000313" key="5">
    <source>
        <dbReference type="EMBL" id="RDW92013.1"/>
    </source>
</evidence>
<dbReference type="Gene3D" id="3.40.50.1820">
    <property type="entry name" value="alpha/beta hydrolase"/>
    <property type="match status" value="1"/>
</dbReference>
<dbReference type="PANTHER" id="PTHR33630:SF9">
    <property type="entry name" value="CUTINASE 4"/>
    <property type="match status" value="1"/>
</dbReference>
<dbReference type="InterPro" id="IPR029058">
    <property type="entry name" value="AB_hydrolase_fold"/>
</dbReference>
<dbReference type="SMART" id="SM01110">
    <property type="entry name" value="Cutinase"/>
    <property type="match status" value="1"/>
</dbReference>